<organism evidence="2 3">
    <name type="scientific">Bizionia arctica</name>
    <dbReference type="NCBI Taxonomy" id="1495645"/>
    <lineage>
        <taxon>Bacteria</taxon>
        <taxon>Pseudomonadati</taxon>
        <taxon>Bacteroidota</taxon>
        <taxon>Flavobacteriia</taxon>
        <taxon>Flavobacteriales</taxon>
        <taxon>Flavobacteriaceae</taxon>
        <taxon>Bizionia</taxon>
    </lineage>
</organism>
<dbReference type="InterPro" id="IPR018723">
    <property type="entry name" value="DUF2254_membrane"/>
</dbReference>
<reference evidence="2" key="2">
    <citation type="submission" date="2020-09" db="EMBL/GenBank/DDBJ databases">
        <authorList>
            <person name="Sun Q."/>
            <person name="Zhou Y."/>
        </authorList>
    </citation>
    <scope>NUCLEOTIDE SEQUENCE</scope>
    <source>
        <strain evidence="2">CGMCC 1.12751</strain>
    </source>
</reference>
<name>A0A917LLB5_9FLAO</name>
<feature type="transmembrane region" description="Helical" evidence="1">
    <location>
        <begin position="67"/>
        <end position="90"/>
    </location>
</feature>
<dbReference type="RefSeq" id="WP_188462311.1">
    <property type="nucleotide sequence ID" value="NZ_BMFQ01000001.1"/>
</dbReference>
<dbReference type="Proteomes" id="UP000625976">
    <property type="component" value="Unassembled WGS sequence"/>
</dbReference>
<proteinExistence type="predicted"/>
<accession>A0A917LLB5</accession>
<evidence type="ECO:0000256" key="1">
    <source>
        <dbReference type="SAM" id="Phobius"/>
    </source>
</evidence>
<feature type="transmembrane region" description="Helical" evidence="1">
    <location>
        <begin position="20"/>
        <end position="40"/>
    </location>
</feature>
<reference evidence="2" key="1">
    <citation type="journal article" date="2014" name="Int. J. Syst. Evol. Microbiol.">
        <title>Complete genome sequence of Corynebacterium casei LMG S-19264T (=DSM 44701T), isolated from a smear-ripened cheese.</title>
        <authorList>
            <consortium name="US DOE Joint Genome Institute (JGI-PGF)"/>
            <person name="Walter F."/>
            <person name="Albersmeier A."/>
            <person name="Kalinowski J."/>
            <person name="Ruckert C."/>
        </authorList>
    </citation>
    <scope>NUCLEOTIDE SEQUENCE</scope>
    <source>
        <strain evidence="2">CGMCC 1.12751</strain>
    </source>
</reference>
<protein>
    <recommendedName>
        <fullName evidence="4">DUF2254 domain-containing protein</fullName>
    </recommendedName>
</protein>
<evidence type="ECO:0008006" key="4">
    <source>
        <dbReference type="Google" id="ProtNLM"/>
    </source>
</evidence>
<evidence type="ECO:0000313" key="3">
    <source>
        <dbReference type="Proteomes" id="UP000625976"/>
    </source>
</evidence>
<feature type="transmembrane region" description="Helical" evidence="1">
    <location>
        <begin position="110"/>
        <end position="132"/>
    </location>
</feature>
<dbReference type="EMBL" id="BMFQ01000001">
    <property type="protein sequence ID" value="GGG39765.1"/>
    <property type="molecule type" value="Genomic_DNA"/>
</dbReference>
<feature type="transmembrane region" description="Helical" evidence="1">
    <location>
        <begin position="144"/>
        <end position="165"/>
    </location>
</feature>
<keyword evidence="1" id="KW-0812">Transmembrane</keyword>
<keyword evidence="3" id="KW-1185">Reference proteome</keyword>
<evidence type="ECO:0000313" key="2">
    <source>
        <dbReference type="EMBL" id="GGG39765.1"/>
    </source>
</evidence>
<keyword evidence="1" id="KW-1133">Transmembrane helix</keyword>
<keyword evidence="1" id="KW-0472">Membrane</keyword>
<dbReference type="Pfam" id="PF10011">
    <property type="entry name" value="DUF2254"/>
    <property type="match status" value="1"/>
</dbReference>
<dbReference type="AlphaFoldDB" id="A0A917LLB5"/>
<comment type="caution">
    <text evidence="2">The sequence shown here is derived from an EMBL/GenBank/DDBJ whole genome shotgun (WGS) entry which is preliminary data.</text>
</comment>
<sequence length="446" mass="51016">MKSLYNKFISFIHTIQGKIAFYPTLFSIAGFSFAILMLYLEKKGISAFVLEHVPQLVINNADTAKTLLSFLTGGIISIMVFSFSMVMVMLNQASSNFSPRVLPDLISNRSHQYILGIYLATILYNIFTLVGINPRETDKYQLPGFSVLIGIIFTVICLGAFLYFIHSISQAIQINNILDNIYGKAKERLESLLENESEKAPNFPDSSNWKTYYSSKTGYFQNVAINNLKDVCEDQGIQLKILPFQGMFVLQEIPIIQISKEIDNNLVKQVLSNFNFARGEFVEDNYVLAFKQITEIGIKAMSPGINDPGTALSTIDYLTELFAIRLKKNDRTIFTSKNSDPLIEITTVNFREILYQVMVSYRTYCKHDLSCIQKLFIMFKYLLLQEIHFPEYHDALIEEAKLLYEDTKQTITNATDLKRIEELYQSLPKQGHKQLKNKNSNTENII</sequence>
<gene>
    <name evidence="2" type="ORF">GCM10010976_09280</name>
</gene>